<evidence type="ECO:0000313" key="2">
    <source>
        <dbReference type="EMBL" id="MCQ8279860.1"/>
    </source>
</evidence>
<reference evidence="2 3" key="1">
    <citation type="submission" date="2022-06" db="EMBL/GenBank/DDBJ databases">
        <title>Endosaccharibacter gen. nov., sp. nov., endophytic bacteria isolated from sugarcane.</title>
        <authorList>
            <person name="Pitiwittayakul N."/>
            <person name="Yukphan P."/>
            <person name="Charoenyingcharoen P."/>
            <person name="Tanasupawat S."/>
        </authorList>
    </citation>
    <scope>NUCLEOTIDE SEQUENCE [LARGE SCALE GENOMIC DNA]</scope>
    <source>
        <strain evidence="2 3">KSS8</strain>
    </source>
</reference>
<evidence type="ECO:0000313" key="3">
    <source>
        <dbReference type="Proteomes" id="UP001524587"/>
    </source>
</evidence>
<proteinExistence type="predicted"/>
<evidence type="ECO:0000256" key="1">
    <source>
        <dbReference type="SAM" id="SignalP"/>
    </source>
</evidence>
<keyword evidence="1" id="KW-0732">Signal</keyword>
<dbReference type="EMBL" id="JAMSKV010000017">
    <property type="protein sequence ID" value="MCQ8279860.1"/>
    <property type="molecule type" value="Genomic_DNA"/>
</dbReference>
<dbReference type="Proteomes" id="UP001524587">
    <property type="component" value="Unassembled WGS sequence"/>
</dbReference>
<organism evidence="2 3">
    <name type="scientific">Endosaccharibacter trunci</name>
    <dbReference type="NCBI Taxonomy" id="2812733"/>
    <lineage>
        <taxon>Bacteria</taxon>
        <taxon>Pseudomonadati</taxon>
        <taxon>Pseudomonadota</taxon>
        <taxon>Alphaproteobacteria</taxon>
        <taxon>Acetobacterales</taxon>
        <taxon>Acetobacteraceae</taxon>
        <taxon>Endosaccharibacter</taxon>
    </lineage>
</organism>
<gene>
    <name evidence="2" type="ORF">NFI95_15555</name>
</gene>
<comment type="caution">
    <text evidence="2">The sequence shown here is derived from an EMBL/GenBank/DDBJ whole genome shotgun (WGS) entry which is preliminary data.</text>
</comment>
<dbReference type="RefSeq" id="WP_422865349.1">
    <property type="nucleotide sequence ID" value="NZ_JAMSKV010000017.1"/>
</dbReference>
<keyword evidence="3" id="KW-1185">Reference proteome</keyword>
<name>A0ABT1WAF9_9PROT</name>
<feature type="signal peptide" evidence="1">
    <location>
        <begin position="1"/>
        <end position="19"/>
    </location>
</feature>
<sequence>MRNLVAAVAIIGISTAALAEDLRPSIDEQSGSWMAMSFTDGPVVKICVAGSLDGKISFRADSNDIEFRSSNDSWSLSADASGDVSVKAGPVEKTFHVAAMSATTLSGTVNPDELKPLFDAMDNASSAQVSFNGKKSITASLAGSTRSLNSFRTCVAANGFGNLGSSAGPNASPF</sequence>
<protein>
    <submittedName>
        <fullName evidence="2">Uncharacterized protein</fullName>
    </submittedName>
</protein>
<feature type="chain" id="PRO_5047332740" evidence="1">
    <location>
        <begin position="20"/>
        <end position="174"/>
    </location>
</feature>
<accession>A0ABT1WAF9</accession>